<protein>
    <recommendedName>
        <fullName evidence="2">ASX DEUBAD domain-containing protein</fullName>
    </recommendedName>
</protein>
<reference evidence="3 4" key="1">
    <citation type="journal article" date="2018" name="IMA Fungus">
        <title>IMA Genome-F 9: Draft genome sequence of Annulohypoxylon stygium, Aspergillus mulundensis, Berkeleyomyces basicola (syn. Thielaviopsis basicola), Ceratocystis smalleyi, two Cercospora beticola strains, Coleophoma cylindrospora, Fusarium fracticaudum, Phialophora cf. hyalina, and Morchella septimelata.</title>
        <authorList>
            <person name="Wingfield B.D."/>
            <person name="Bills G.F."/>
            <person name="Dong Y."/>
            <person name="Huang W."/>
            <person name="Nel W.J."/>
            <person name="Swalarsk-Parry B.S."/>
            <person name="Vaghefi N."/>
            <person name="Wilken P.M."/>
            <person name="An Z."/>
            <person name="de Beer Z.W."/>
            <person name="De Vos L."/>
            <person name="Chen L."/>
            <person name="Duong T.A."/>
            <person name="Gao Y."/>
            <person name="Hammerbacher A."/>
            <person name="Kikkert J.R."/>
            <person name="Li Y."/>
            <person name="Li H."/>
            <person name="Li K."/>
            <person name="Li Q."/>
            <person name="Liu X."/>
            <person name="Ma X."/>
            <person name="Naidoo K."/>
            <person name="Pethybridge S.J."/>
            <person name="Sun J."/>
            <person name="Steenkamp E.T."/>
            <person name="van der Nest M.A."/>
            <person name="van Wyk S."/>
            <person name="Wingfield M.J."/>
            <person name="Xiong C."/>
            <person name="Yue Q."/>
            <person name="Zhang X."/>
        </authorList>
    </citation>
    <scope>NUCLEOTIDE SEQUENCE [LARGE SCALE GENOMIC DNA]</scope>
    <source>
        <strain evidence="3 4">BP6252</strain>
    </source>
</reference>
<gene>
    <name evidence="3" type="ORF">BP6252_01237</name>
</gene>
<dbReference type="Pfam" id="PF13919">
    <property type="entry name" value="ASXH"/>
    <property type="match status" value="1"/>
</dbReference>
<dbReference type="InterPro" id="IPR028020">
    <property type="entry name" value="ASX_DEUBAD_dom"/>
</dbReference>
<feature type="region of interest" description="Disordered" evidence="1">
    <location>
        <begin position="1"/>
        <end position="23"/>
    </location>
</feature>
<sequence length="177" mass="19694">MVGRRKKLTGVKRVTTRPASRAPKRTKFAKILDDPQAALENEDSPIFKDEVNLKAVLSHPKAQEVLRAAGLDCDIYKLPDFATVAARFKEDGSSGRHDPEWQRQALEASERRAAGEFDAYHRERFEQEWLGLGNSTDKLSSPTTEAHDMANGEPSCNNEARQDVKTSGEQDSSSHEG</sequence>
<dbReference type="AlphaFoldDB" id="A0A3D8SSD3"/>
<feature type="compositionally biased region" description="Polar residues" evidence="1">
    <location>
        <begin position="133"/>
        <end position="144"/>
    </location>
</feature>
<comment type="caution">
    <text evidence="3">The sequence shown here is derived from an EMBL/GenBank/DDBJ whole genome shotgun (WGS) entry which is preliminary data.</text>
</comment>
<name>A0A3D8SSD3_9HELO</name>
<dbReference type="Proteomes" id="UP000256645">
    <property type="component" value="Unassembled WGS sequence"/>
</dbReference>
<keyword evidence="4" id="KW-1185">Reference proteome</keyword>
<feature type="region of interest" description="Disordered" evidence="1">
    <location>
        <begin position="90"/>
        <end position="112"/>
    </location>
</feature>
<feature type="compositionally biased region" description="Basic and acidic residues" evidence="1">
    <location>
        <begin position="160"/>
        <end position="177"/>
    </location>
</feature>
<feature type="domain" description="ASX DEUBAD" evidence="2">
    <location>
        <begin position="80"/>
        <end position="129"/>
    </location>
</feature>
<feature type="compositionally biased region" description="Basic residues" evidence="1">
    <location>
        <begin position="1"/>
        <end position="10"/>
    </location>
</feature>
<feature type="compositionally biased region" description="Basic and acidic residues" evidence="1">
    <location>
        <begin position="90"/>
        <end position="101"/>
    </location>
</feature>
<dbReference type="EMBL" id="PDLM01000001">
    <property type="protein sequence ID" value="RDW89205.1"/>
    <property type="molecule type" value="Genomic_DNA"/>
</dbReference>
<evidence type="ECO:0000313" key="3">
    <source>
        <dbReference type="EMBL" id="RDW89205.1"/>
    </source>
</evidence>
<accession>A0A3D8SSD3</accession>
<evidence type="ECO:0000259" key="2">
    <source>
        <dbReference type="Pfam" id="PF13919"/>
    </source>
</evidence>
<feature type="region of interest" description="Disordered" evidence="1">
    <location>
        <begin position="131"/>
        <end position="177"/>
    </location>
</feature>
<dbReference type="OrthoDB" id="2289918at2759"/>
<organism evidence="3 4">
    <name type="scientific">Coleophoma cylindrospora</name>
    <dbReference type="NCBI Taxonomy" id="1849047"/>
    <lineage>
        <taxon>Eukaryota</taxon>
        <taxon>Fungi</taxon>
        <taxon>Dikarya</taxon>
        <taxon>Ascomycota</taxon>
        <taxon>Pezizomycotina</taxon>
        <taxon>Leotiomycetes</taxon>
        <taxon>Helotiales</taxon>
        <taxon>Dermateaceae</taxon>
        <taxon>Coleophoma</taxon>
    </lineage>
</organism>
<evidence type="ECO:0000256" key="1">
    <source>
        <dbReference type="SAM" id="MobiDB-lite"/>
    </source>
</evidence>
<evidence type="ECO:0000313" key="4">
    <source>
        <dbReference type="Proteomes" id="UP000256645"/>
    </source>
</evidence>
<proteinExistence type="predicted"/>